<gene>
    <name evidence="3" type="ORF">MU1_55610</name>
</gene>
<dbReference type="Proteomes" id="UP001157114">
    <property type="component" value="Unassembled WGS sequence"/>
</dbReference>
<dbReference type="InterPro" id="IPR049785">
    <property type="entry name" value="GT-D-like_firm"/>
</dbReference>
<dbReference type="Pfam" id="PF22882">
    <property type="entry name" value="GT-D-like"/>
    <property type="match status" value="1"/>
</dbReference>
<organism evidence="3 4">
    <name type="scientific">Paenibacillus glycanilyticus</name>
    <dbReference type="NCBI Taxonomy" id="126569"/>
    <lineage>
        <taxon>Bacteria</taxon>
        <taxon>Bacillati</taxon>
        <taxon>Bacillota</taxon>
        <taxon>Bacilli</taxon>
        <taxon>Bacillales</taxon>
        <taxon>Paenibacillaceae</taxon>
        <taxon>Paenibacillus</taxon>
    </lineage>
</organism>
<accession>A0ABQ6GQA5</accession>
<evidence type="ECO:0000313" key="4">
    <source>
        <dbReference type="Proteomes" id="UP001157114"/>
    </source>
</evidence>
<dbReference type="EMBL" id="BSSQ01000028">
    <property type="protein sequence ID" value="GLX71212.1"/>
    <property type="molecule type" value="Genomic_DNA"/>
</dbReference>
<evidence type="ECO:0000256" key="1">
    <source>
        <dbReference type="SAM" id="MobiDB-lite"/>
    </source>
</evidence>
<comment type="caution">
    <text evidence="3">The sequence shown here is derived from an EMBL/GenBank/DDBJ whole genome shotgun (WGS) entry which is preliminary data.</text>
</comment>
<feature type="region of interest" description="Disordered" evidence="1">
    <location>
        <begin position="1"/>
        <end position="27"/>
    </location>
</feature>
<dbReference type="RefSeq" id="WP_284242016.1">
    <property type="nucleotide sequence ID" value="NZ_BSSQ01000028.1"/>
</dbReference>
<dbReference type="InterPro" id="IPR055171">
    <property type="entry name" value="GT-D-like"/>
</dbReference>
<sequence>MNIRAPRKKTKGKKQRKRKRTVYRKRQVVKKAPQLPVDAIPAIADTAMDYERVQPESHPQENFQAGYDKGYQDGKYAGGEQMIDELLPPHMIFPDLSLKQIIATGVSMYHEHAVSLLIAEQVRDHILHALDERKPLSIVRLGDGELLTLAQETVMPVDVVRREGKFLEYAGVKVPDLDIRNRLAEAVAKADIVGIPRTRMPNYQLLVSPVFRAYGISFQERQWTDSLINYSLCQSGCLLPVLRNRKVLLIGNMAEPLAAVLAQHGISLAGMVAPVNGARDADRVIMIARQYDFDIALVSAGIAAVIITEELARATGKVAVDFGHMANALVKGDAVIH</sequence>
<reference evidence="3 4" key="1">
    <citation type="submission" date="2023-03" db="EMBL/GenBank/DDBJ databases">
        <title>Draft genome sequence of the bacteria which degrade cell wall of Tricholomamatutake.</title>
        <authorList>
            <person name="Konishi Y."/>
            <person name="Fukuta Y."/>
            <person name="Shirasaka N."/>
        </authorList>
    </citation>
    <scope>NUCLEOTIDE SEQUENCE [LARGE SCALE GENOMIC DNA]</scope>
    <source>
        <strain evidence="4">mu1</strain>
    </source>
</reference>
<evidence type="ECO:0000313" key="3">
    <source>
        <dbReference type="EMBL" id="GLX71212.1"/>
    </source>
</evidence>
<name>A0ABQ6GQA5_9BACL</name>
<keyword evidence="4" id="KW-1185">Reference proteome</keyword>
<dbReference type="NCBIfam" id="NF040628">
    <property type="entry name" value="GT-D_rel"/>
    <property type="match status" value="1"/>
</dbReference>
<evidence type="ECO:0000259" key="2">
    <source>
        <dbReference type="Pfam" id="PF22882"/>
    </source>
</evidence>
<protein>
    <recommendedName>
        <fullName evidence="2">GT-D fold-like domain-containing protein</fullName>
    </recommendedName>
</protein>
<proteinExistence type="predicted"/>
<feature type="domain" description="GT-D fold-like" evidence="2">
    <location>
        <begin position="119"/>
        <end position="328"/>
    </location>
</feature>